<feature type="compositionally biased region" description="Basic and acidic residues" evidence="1">
    <location>
        <begin position="195"/>
        <end position="206"/>
    </location>
</feature>
<dbReference type="EMBL" id="KV722432">
    <property type="protein sequence ID" value="OCH89209.1"/>
    <property type="molecule type" value="Genomic_DNA"/>
</dbReference>
<accession>A0A8E2AU07</accession>
<sequence length="365" mass="40368">MRGRKSIHETSSKLQLIYSQNLEVDGALEPIEKKADQRLPQTAKGLQPAAPNVGYGTRCASGGSRLESTSRPPRRYHPRVRVCPLPRHVQARIDVRHAFEQTSYALTGQGPSAEESVWRVSKETNFLMMMRLGSICESSSWKKPGAAVHCQARLSRYRTRGIAEGPGLCFAWWQMRTCLEEPECVSDKVQVDKKGEVKGRMQEPRRSWRKNGSAGAAVKGCGSAKCEDSEYRPRASDARSAARLLQCARASAQSELADIEVDWAEEKEPDLIGWLKKMGKFEYYSTAATARSSGTAPASAPSSTSTPFALSPSTFPGLDNSSNVPSVRLDTTGIDYESLTLMRLRQAEQERLEPEIREREAAEGD</sequence>
<organism evidence="2 3">
    <name type="scientific">Obba rivulosa</name>
    <dbReference type="NCBI Taxonomy" id="1052685"/>
    <lineage>
        <taxon>Eukaryota</taxon>
        <taxon>Fungi</taxon>
        <taxon>Dikarya</taxon>
        <taxon>Basidiomycota</taxon>
        <taxon>Agaricomycotina</taxon>
        <taxon>Agaricomycetes</taxon>
        <taxon>Polyporales</taxon>
        <taxon>Gelatoporiaceae</taxon>
        <taxon>Obba</taxon>
    </lineage>
</organism>
<name>A0A8E2AU07_9APHY</name>
<evidence type="ECO:0000256" key="1">
    <source>
        <dbReference type="SAM" id="MobiDB-lite"/>
    </source>
</evidence>
<feature type="region of interest" description="Disordered" evidence="1">
    <location>
        <begin position="292"/>
        <end position="329"/>
    </location>
</feature>
<evidence type="ECO:0000313" key="3">
    <source>
        <dbReference type="Proteomes" id="UP000250043"/>
    </source>
</evidence>
<feature type="region of interest" description="Disordered" evidence="1">
    <location>
        <begin position="195"/>
        <end position="221"/>
    </location>
</feature>
<dbReference type="AlphaFoldDB" id="A0A8E2AU07"/>
<keyword evidence="3" id="KW-1185">Reference proteome</keyword>
<reference evidence="2 3" key="1">
    <citation type="submission" date="2016-07" db="EMBL/GenBank/DDBJ databases">
        <title>Draft genome of the white-rot fungus Obba rivulosa 3A-2.</title>
        <authorList>
            <consortium name="DOE Joint Genome Institute"/>
            <person name="Miettinen O."/>
            <person name="Riley R."/>
            <person name="Acob R."/>
            <person name="Barry K."/>
            <person name="Cullen D."/>
            <person name="De Vries R."/>
            <person name="Hainaut M."/>
            <person name="Hatakka A."/>
            <person name="Henrissat B."/>
            <person name="Hilden K."/>
            <person name="Kuo R."/>
            <person name="Labutti K."/>
            <person name="Lipzen A."/>
            <person name="Makela M.R."/>
            <person name="Sandor L."/>
            <person name="Spatafora J.W."/>
            <person name="Grigoriev I.V."/>
            <person name="Hibbett D.S."/>
        </authorList>
    </citation>
    <scope>NUCLEOTIDE SEQUENCE [LARGE SCALE GENOMIC DNA]</scope>
    <source>
        <strain evidence="2 3">3A-2</strain>
    </source>
</reference>
<evidence type="ECO:0000313" key="2">
    <source>
        <dbReference type="EMBL" id="OCH89209.1"/>
    </source>
</evidence>
<feature type="compositionally biased region" description="Low complexity" evidence="1">
    <location>
        <begin position="292"/>
        <end position="316"/>
    </location>
</feature>
<proteinExistence type="predicted"/>
<protein>
    <submittedName>
        <fullName evidence="2">Uncharacterized protein</fullName>
    </submittedName>
</protein>
<gene>
    <name evidence="2" type="ORF">OBBRIDRAFT_804859</name>
</gene>
<dbReference type="Proteomes" id="UP000250043">
    <property type="component" value="Unassembled WGS sequence"/>
</dbReference>
<feature type="region of interest" description="Disordered" evidence="1">
    <location>
        <begin position="57"/>
        <end position="78"/>
    </location>
</feature>